<comment type="caution">
    <text evidence="8">The sequence shown here is derived from an EMBL/GenBank/DDBJ whole genome shotgun (WGS) entry which is preliminary data.</text>
</comment>
<dbReference type="InterPro" id="IPR004446">
    <property type="entry name" value="Heptose_bisP_phosphatase"/>
</dbReference>
<comment type="similarity">
    <text evidence="2">Belongs to the GmhB family.</text>
</comment>
<evidence type="ECO:0000256" key="5">
    <source>
        <dbReference type="ARBA" id="ARBA00022801"/>
    </source>
</evidence>
<keyword evidence="3" id="KW-0963">Cytoplasm</keyword>
<evidence type="ECO:0000256" key="7">
    <source>
        <dbReference type="ARBA" id="ARBA00031828"/>
    </source>
</evidence>
<dbReference type="Gene3D" id="3.40.50.1000">
    <property type="entry name" value="HAD superfamily/HAD-like"/>
    <property type="match status" value="1"/>
</dbReference>
<evidence type="ECO:0000256" key="1">
    <source>
        <dbReference type="ARBA" id="ARBA00004496"/>
    </source>
</evidence>
<evidence type="ECO:0000313" key="9">
    <source>
        <dbReference type="Proteomes" id="UP001595907"/>
    </source>
</evidence>
<dbReference type="NCBIfam" id="TIGR01662">
    <property type="entry name" value="HAD-SF-IIIA"/>
    <property type="match status" value="1"/>
</dbReference>
<keyword evidence="9" id="KW-1185">Reference proteome</keyword>
<dbReference type="Proteomes" id="UP001595907">
    <property type="component" value="Unassembled WGS sequence"/>
</dbReference>
<proteinExistence type="inferred from homology"/>
<dbReference type="InterPro" id="IPR006543">
    <property type="entry name" value="Histidinol-phos"/>
</dbReference>
<dbReference type="NCBIfam" id="TIGR01656">
    <property type="entry name" value="Histidinol-ppas"/>
    <property type="match status" value="1"/>
</dbReference>
<evidence type="ECO:0000256" key="3">
    <source>
        <dbReference type="ARBA" id="ARBA00022490"/>
    </source>
</evidence>
<dbReference type="SUPFAM" id="SSF56784">
    <property type="entry name" value="HAD-like"/>
    <property type="match status" value="1"/>
</dbReference>
<dbReference type="InterPro" id="IPR006549">
    <property type="entry name" value="HAD-SF_hydro_IIIA"/>
</dbReference>
<dbReference type="GO" id="GO:0004401">
    <property type="term" value="F:histidinol-phosphatase activity"/>
    <property type="evidence" value="ECO:0007669"/>
    <property type="project" value="UniProtKB-EC"/>
</dbReference>
<dbReference type="InterPro" id="IPR036412">
    <property type="entry name" value="HAD-like_sf"/>
</dbReference>
<evidence type="ECO:0000256" key="4">
    <source>
        <dbReference type="ARBA" id="ARBA00022723"/>
    </source>
</evidence>
<dbReference type="InterPro" id="IPR005954">
    <property type="entry name" value="HisB_N"/>
</dbReference>
<gene>
    <name evidence="8" type="primary">hisB</name>
    <name evidence="8" type="ORF">ACFOWM_02790</name>
</gene>
<evidence type="ECO:0000256" key="2">
    <source>
        <dbReference type="ARBA" id="ARBA00005628"/>
    </source>
</evidence>
<dbReference type="Pfam" id="PF13242">
    <property type="entry name" value="Hydrolase_like"/>
    <property type="match status" value="1"/>
</dbReference>
<keyword evidence="5 8" id="KW-0378">Hydrolase</keyword>
<organism evidence="8 9">
    <name type="scientific">Ferruginibacter yonginensis</name>
    <dbReference type="NCBI Taxonomy" id="1310416"/>
    <lineage>
        <taxon>Bacteria</taxon>
        <taxon>Pseudomonadati</taxon>
        <taxon>Bacteroidota</taxon>
        <taxon>Chitinophagia</taxon>
        <taxon>Chitinophagales</taxon>
        <taxon>Chitinophagaceae</taxon>
        <taxon>Ferruginibacter</taxon>
    </lineage>
</organism>
<reference evidence="9" key="1">
    <citation type="journal article" date="2019" name="Int. J. Syst. Evol. Microbiol.">
        <title>The Global Catalogue of Microorganisms (GCM) 10K type strain sequencing project: providing services to taxonomists for standard genome sequencing and annotation.</title>
        <authorList>
            <consortium name="The Broad Institute Genomics Platform"/>
            <consortium name="The Broad Institute Genome Sequencing Center for Infectious Disease"/>
            <person name="Wu L."/>
            <person name="Ma J."/>
        </authorList>
    </citation>
    <scope>NUCLEOTIDE SEQUENCE [LARGE SCALE GENOMIC DNA]</scope>
    <source>
        <strain evidence="9">CECT 8289</strain>
    </source>
</reference>
<evidence type="ECO:0000313" key="8">
    <source>
        <dbReference type="EMBL" id="MFC4261793.1"/>
    </source>
</evidence>
<protein>
    <recommendedName>
        <fullName evidence="7">D,D-heptose 1,7-bisphosphate phosphatase</fullName>
    </recommendedName>
</protein>
<dbReference type="PANTHER" id="PTHR42891">
    <property type="entry name" value="D-GLYCERO-BETA-D-MANNO-HEPTOSE-1,7-BISPHOSPHATE 7-PHOSPHATASE"/>
    <property type="match status" value="1"/>
</dbReference>
<dbReference type="EMBL" id="JBHSCZ010000001">
    <property type="protein sequence ID" value="MFC4261793.1"/>
    <property type="molecule type" value="Genomic_DNA"/>
</dbReference>
<dbReference type="RefSeq" id="WP_379706795.1">
    <property type="nucleotide sequence ID" value="NZ_JBHSCZ010000001.1"/>
</dbReference>
<keyword evidence="6" id="KW-0119">Carbohydrate metabolism</keyword>
<accession>A0ABV8QQV8</accession>
<dbReference type="PANTHER" id="PTHR42891:SF1">
    <property type="entry name" value="D-GLYCERO-BETA-D-MANNO-HEPTOSE-1,7-BISPHOSPHATE 7-PHOSPHATASE"/>
    <property type="match status" value="1"/>
</dbReference>
<sequence length="191" mass="22127">MQRYLFIDRDGTLIQSPPPGGQVDTFDKLHFYPFVITWLGRIVRELPYKIVMVSNQNGLGLPMFPESDFYPTQNFMLAVFKTEGIHFEEIIIDDSLPEELSELRKPRIGRMAHYINNLNVDLKNSFVIGDRLTDVQFAKNLGCKAFFLNPENTRGVGELTDTVEELKNNWVALASTEWEAIYKYLKNYQPQ</sequence>
<comment type="subcellular location">
    <subcellularLocation>
        <location evidence="1">Cytoplasm</location>
    </subcellularLocation>
</comment>
<evidence type="ECO:0000256" key="6">
    <source>
        <dbReference type="ARBA" id="ARBA00023277"/>
    </source>
</evidence>
<dbReference type="InterPro" id="IPR023214">
    <property type="entry name" value="HAD_sf"/>
</dbReference>
<name>A0ABV8QQV8_9BACT</name>
<keyword evidence="4" id="KW-0479">Metal-binding</keyword>
<dbReference type="NCBIfam" id="TIGR01261">
    <property type="entry name" value="hisB_Nterm"/>
    <property type="match status" value="1"/>
</dbReference>